<evidence type="ECO:0000313" key="2">
    <source>
        <dbReference type="Proteomes" id="UP000019270"/>
    </source>
</evidence>
<dbReference type="OrthoDB" id="9802760at2"/>
<protein>
    <submittedName>
        <fullName evidence="1">Group 1 glycosyl transferase</fullName>
    </submittedName>
</protein>
<dbReference type="Proteomes" id="UP000019270">
    <property type="component" value="Unassembled WGS sequence"/>
</dbReference>
<dbReference type="AlphaFoldDB" id="W7L3T9"/>
<gene>
    <name evidence="1" type="ORF">PBF_14099</name>
</gene>
<dbReference type="eggNOG" id="COG0438">
    <property type="taxonomic scope" value="Bacteria"/>
</dbReference>
<dbReference type="EMBL" id="APVL01000010">
    <property type="protein sequence ID" value="EWG10241.1"/>
    <property type="molecule type" value="Genomic_DNA"/>
</dbReference>
<reference evidence="1 2" key="2">
    <citation type="journal article" date="2016" name="Sci. Rep.">
        <title>A novel serine protease, Sep1, from Bacillus firmus DS-1 has nematicidal activity and degrades multiple intestinal-associated nematode proteins.</title>
        <authorList>
            <person name="Geng C."/>
            <person name="Nie X."/>
            <person name="Tang Z."/>
            <person name="Zhang Y."/>
            <person name="Lin J."/>
            <person name="Sun M."/>
            <person name="Peng D."/>
        </authorList>
    </citation>
    <scope>NUCLEOTIDE SEQUENCE [LARGE SCALE GENOMIC DNA]</scope>
    <source>
        <strain evidence="1 2">DS1</strain>
    </source>
</reference>
<dbReference type="PATRIC" id="fig|1307436.3.peg.3009"/>
<accession>W7L3T9</accession>
<name>W7L3T9_CYTFI</name>
<feature type="non-terminal residue" evidence="1">
    <location>
        <position position="1"/>
    </location>
</feature>
<dbReference type="GO" id="GO:0016740">
    <property type="term" value="F:transferase activity"/>
    <property type="evidence" value="ECO:0007669"/>
    <property type="project" value="UniProtKB-KW"/>
</dbReference>
<dbReference type="SUPFAM" id="SSF53756">
    <property type="entry name" value="UDP-Glycosyltransferase/glycogen phosphorylase"/>
    <property type="match status" value="1"/>
</dbReference>
<proteinExistence type="predicted"/>
<dbReference type="Gene3D" id="3.40.50.2000">
    <property type="entry name" value="Glycogen Phosphorylase B"/>
    <property type="match status" value="1"/>
</dbReference>
<evidence type="ECO:0000313" key="1">
    <source>
        <dbReference type="EMBL" id="EWG10241.1"/>
    </source>
</evidence>
<comment type="caution">
    <text evidence="1">The sequence shown here is derived from an EMBL/GenBank/DDBJ whole genome shotgun (WGS) entry which is preliminary data.</text>
</comment>
<keyword evidence="1" id="KW-0808">Transferase</keyword>
<organism evidence="1 2">
    <name type="scientific">Cytobacillus firmus DS1</name>
    <dbReference type="NCBI Taxonomy" id="1307436"/>
    <lineage>
        <taxon>Bacteria</taxon>
        <taxon>Bacillati</taxon>
        <taxon>Bacillota</taxon>
        <taxon>Bacilli</taxon>
        <taxon>Bacillales</taxon>
        <taxon>Bacillaceae</taxon>
        <taxon>Cytobacillus</taxon>
    </lineage>
</organism>
<reference evidence="2" key="1">
    <citation type="submission" date="2013-03" db="EMBL/GenBank/DDBJ databases">
        <title>Draft genome sequence of Bacillus firmus DS1.</title>
        <authorList>
            <person name="Peng D."/>
            <person name="Zhu L."/>
            <person name="Sun M."/>
        </authorList>
    </citation>
    <scope>NUCLEOTIDE SEQUENCE [LARGE SCALE GENOMIC DNA]</scope>
    <source>
        <strain evidence="2">DS1</strain>
    </source>
</reference>
<sequence>NCAKVVNFYFSVYIYIKGKHPYDYSWIKNKNEERIFYDSLFKYIEKLPSKKNIHFEGWSDDLSDWYRKIGYILSTSDFESFHLSVAEGMSSGAVPVVRNWNGASDLYPPPFIFTTIDEAVKIINKKINPGEIQTLTKNFVLKNFEKSKLLPEIEKLLTS</sequence>